<sequence>MPTILITGANRGIGLELTRQYAQDGWLVFACCRSPGDAHELHKLMTEFDDGGNGSGDNVDGGIRVYSLDVTNDAERASLAARLRGQAIDVLLNNSGISGDWNTQGFGQCRAGEWLEVMHVNVVAPMLMMQEFVENVATSSRKIIANMSSGIGSIANAHAFEGRYIYRSSKAALNMINTICAADLAKRGISVVALHPGWVRTDMGGPDATLGVEESVTALRKNLAGVSFSDSGRFIDIDGSTIPW</sequence>
<comment type="similarity">
    <text evidence="1">Belongs to the short-chain dehydrogenases/reductases (SDR) family.</text>
</comment>
<dbReference type="PANTHER" id="PTHR45458:SF1">
    <property type="entry name" value="SHORT CHAIN DEHYDROGENASE"/>
    <property type="match status" value="1"/>
</dbReference>
<name>A0A450SKA5_9GAMM</name>
<proteinExistence type="inferred from homology"/>
<dbReference type="SUPFAM" id="SSF51735">
    <property type="entry name" value="NAD(P)-binding Rossmann-fold domains"/>
    <property type="match status" value="1"/>
</dbReference>
<gene>
    <name evidence="2" type="ORF">BECKFW1821B_GA0114236_101636</name>
</gene>
<reference evidence="2" key="1">
    <citation type="submission" date="2019-02" db="EMBL/GenBank/DDBJ databases">
        <authorList>
            <person name="Gruber-Vodicka R. H."/>
            <person name="Seah K. B. B."/>
        </authorList>
    </citation>
    <scope>NUCLEOTIDE SEQUENCE</scope>
    <source>
        <strain evidence="2">BECK_BZ106</strain>
    </source>
</reference>
<dbReference type="PANTHER" id="PTHR45458">
    <property type="entry name" value="SHORT-CHAIN DEHYDROGENASE/REDUCTASE SDR"/>
    <property type="match status" value="1"/>
</dbReference>
<dbReference type="PRINTS" id="PR00080">
    <property type="entry name" value="SDRFAMILY"/>
</dbReference>
<protein>
    <submittedName>
        <fullName evidence="2">NAD(P)-dependent dehydrogenase, short-chain alcohol dehydrogenase family</fullName>
    </submittedName>
</protein>
<dbReference type="InterPro" id="IPR052184">
    <property type="entry name" value="SDR_enzymes"/>
</dbReference>
<evidence type="ECO:0000313" key="2">
    <source>
        <dbReference type="EMBL" id="VFJ53976.1"/>
    </source>
</evidence>
<dbReference type="EMBL" id="CAADFD010000016">
    <property type="protein sequence ID" value="VFJ53976.1"/>
    <property type="molecule type" value="Genomic_DNA"/>
</dbReference>
<dbReference type="Pfam" id="PF00106">
    <property type="entry name" value="adh_short"/>
    <property type="match status" value="1"/>
</dbReference>
<dbReference type="InterPro" id="IPR036291">
    <property type="entry name" value="NAD(P)-bd_dom_sf"/>
</dbReference>
<dbReference type="AlphaFoldDB" id="A0A450SKA5"/>
<dbReference type="GO" id="GO:0016616">
    <property type="term" value="F:oxidoreductase activity, acting on the CH-OH group of donors, NAD or NADP as acceptor"/>
    <property type="evidence" value="ECO:0007669"/>
    <property type="project" value="TreeGrafter"/>
</dbReference>
<accession>A0A450SKA5</accession>
<dbReference type="InterPro" id="IPR002347">
    <property type="entry name" value="SDR_fam"/>
</dbReference>
<evidence type="ECO:0000256" key="1">
    <source>
        <dbReference type="RuleBase" id="RU000363"/>
    </source>
</evidence>
<dbReference type="CDD" id="cd05325">
    <property type="entry name" value="carb_red_sniffer_like_SDR_c"/>
    <property type="match status" value="1"/>
</dbReference>
<dbReference type="Gene3D" id="3.40.50.720">
    <property type="entry name" value="NAD(P)-binding Rossmann-like Domain"/>
    <property type="match status" value="1"/>
</dbReference>
<organism evidence="2">
    <name type="scientific">Candidatus Kentrum sp. FW</name>
    <dbReference type="NCBI Taxonomy" id="2126338"/>
    <lineage>
        <taxon>Bacteria</taxon>
        <taxon>Pseudomonadati</taxon>
        <taxon>Pseudomonadota</taxon>
        <taxon>Gammaproteobacteria</taxon>
        <taxon>Candidatus Kentrum</taxon>
    </lineage>
</organism>
<dbReference type="PRINTS" id="PR00081">
    <property type="entry name" value="GDHRDH"/>
</dbReference>